<organism evidence="2 3">
    <name type="scientific">Bradyrhizobium ottawaense</name>
    <dbReference type="NCBI Taxonomy" id="931866"/>
    <lineage>
        <taxon>Bacteria</taxon>
        <taxon>Pseudomonadati</taxon>
        <taxon>Pseudomonadota</taxon>
        <taxon>Alphaproteobacteria</taxon>
        <taxon>Hyphomicrobiales</taxon>
        <taxon>Nitrobacteraceae</taxon>
        <taxon>Bradyrhizobium</taxon>
    </lineage>
</organism>
<gene>
    <name evidence="2" type="ORF">ABIG07_007141</name>
</gene>
<proteinExistence type="predicted"/>
<evidence type="ECO:0000313" key="3">
    <source>
        <dbReference type="Proteomes" id="UP001565369"/>
    </source>
</evidence>
<dbReference type="RefSeq" id="WP_028144838.1">
    <property type="nucleotide sequence ID" value="NZ_AP021854.1"/>
</dbReference>
<comment type="caution">
    <text evidence="2">The sequence shown here is derived from an EMBL/GenBank/DDBJ whole genome shotgun (WGS) entry which is preliminary data.</text>
</comment>
<feature type="region of interest" description="Disordered" evidence="1">
    <location>
        <begin position="30"/>
        <end position="106"/>
    </location>
</feature>
<dbReference type="GeneID" id="92967394"/>
<name>A0ABV4G4Z0_9BRAD</name>
<feature type="compositionally biased region" description="Basic and acidic residues" evidence="1">
    <location>
        <begin position="30"/>
        <end position="39"/>
    </location>
</feature>
<sequence>MSAWTAGISRKATQIQNGISGVSSVAIREACPDGSKREPGAALHHHEKHRDQAAGEQAAPEQNGPGIKRQKACEERRRAPGNRGGDDEGNAETAFRTRLPHVDATG</sequence>
<protein>
    <submittedName>
        <fullName evidence="2">Uncharacterized protein</fullName>
    </submittedName>
</protein>
<evidence type="ECO:0000313" key="2">
    <source>
        <dbReference type="EMBL" id="MEY9458193.1"/>
    </source>
</evidence>
<dbReference type="Proteomes" id="UP001565369">
    <property type="component" value="Unassembled WGS sequence"/>
</dbReference>
<reference evidence="2 3" key="1">
    <citation type="submission" date="2024-07" db="EMBL/GenBank/DDBJ databases">
        <title>Genomic Encyclopedia of Type Strains, Phase V (KMG-V): Genome sequencing to study the core and pangenomes of soil and plant-associated prokaryotes.</title>
        <authorList>
            <person name="Whitman W."/>
        </authorList>
    </citation>
    <scope>NUCLEOTIDE SEQUENCE [LARGE SCALE GENOMIC DNA]</scope>
    <source>
        <strain evidence="2 3">USDA 152</strain>
    </source>
</reference>
<evidence type="ECO:0000256" key="1">
    <source>
        <dbReference type="SAM" id="MobiDB-lite"/>
    </source>
</evidence>
<keyword evidence="3" id="KW-1185">Reference proteome</keyword>
<accession>A0ABV4G4Z0</accession>
<dbReference type="EMBL" id="JBGBZJ010000003">
    <property type="protein sequence ID" value="MEY9458193.1"/>
    <property type="molecule type" value="Genomic_DNA"/>
</dbReference>